<dbReference type="Pfam" id="PF14608">
    <property type="entry name" value="zf-CCCH_2"/>
    <property type="match status" value="2"/>
</dbReference>
<gene>
    <name evidence="9" type="ORF">BB560_004059</name>
    <name evidence="8" type="ORF">BB560_005623</name>
</gene>
<feature type="domain" description="C3H1-type" evidence="7">
    <location>
        <begin position="294"/>
        <end position="321"/>
    </location>
</feature>
<dbReference type="STRING" id="133381.A0A2T9ZAB5"/>
<dbReference type="GO" id="GO:0005634">
    <property type="term" value="C:nucleus"/>
    <property type="evidence" value="ECO:0007669"/>
    <property type="project" value="TreeGrafter"/>
</dbReference>
<dbReference type="GO" id="GO:0045892">
    <property type="term" value="P:negative regulation of DNA-templated transcription"/>
    <property type="evidence" value="ECO:0007669"/>
    <property type="project" value="InterPro"/>
</dbReference>
<feature type="domain" description="C3H1-type" evidence="7">
    <location>
        <begin position="270"/>
        <end position="293"/>
    </location>
</feature>
<dbReference type="InterPro" id="IPR036855">
    <property type="entry name" value="Znf_CCCH_sf"/>
</dbReference>
<evidence type="ECO:0000256" key="6">
    <source>
        <dbReference type="SAM" id="MobiDB-lite"/>
    </source>
</evidence>
<dbReference type="InterPro" id="IPR000571">
    <property type="entry name" value="Znf_CCCH"/>
</dbReference>
<organism evidence="9 10">
    <name type="scientific">Smittium megazygosporum</name>
    <dbReference type="NCBI Taxonomy" id="133381"/>
    <lineage>
        <taxon>Eukaryota</taxon>
        <taxon>Fungi</taxon>
        <taxon>Fungi incertae sedis</taxon>
        <taxon>Zoopagomycota</taxon>
        <taxon>Kickxellomycotina</taxon>
        <taxon>Harpellomycetes</taxon>
        <taxon>Harpellales</taxon>
        <taxon>Legeriomycetaceae</taxon>
        <taxon>Smittium</taxon>
    </lineage>
</organism>
<evidence type="ECO:0000259" key="7">
    <source>
        <dbReference type="PROSITE" id="PS50103"/>
    </source>
</evidence>
<dbReference type="Pfam" id="PF26091">
    <property type="entry name" value="PWI_CCDC43"/>
    <property type="match status" value="1"/>
</dbReference>
<protein>
    <recommendedName>
        <fullName evidence="7">C3H1-type domain-containing protein</fullName>
    </recommendedName>
</protein>
<feature type="compositionally biased region" description="Basic and acidic residues" evidence="6">
    <location>
        <begin position="381"/>
        <end position="393"/>
    </location>
</feature>
<dbReference type="AlphaFoldDB" id="A0A2T9ZAB5"/>
<dbReference type="EMBL" id="MBFS01001011">
    <property type="protein sequence ID" value="PVV01521.1"/>
    <property type="molecule type" value="Genomic_DNA"/>
</dbReference>
<dbReference type="Proteomes" id="UP000245609">
    <property type="component" value="Unassembled WGS sequence"/>
</dbReference>
<feature type="zinc finger region" description="C3H1-type" evidence="5">
    <location>
        <begin position="294"/>
        <end position="321"/>
    </location>
</feature>
<evidence type="ECO:0000313" key="10">
    <source>
        <dbReference type="Proteomes" id="UP000245609"/>
    </source>
</evidence>
<keyword evidence="10" id="KW-1185">Reference proteome</keyword>
<dbReference type="GO" id="GO:0003723">
    <property type="term" value="F:RNA binding"/>
    <property type="evidence" value="ECO:0007669"/>
    <property type="project" value="InterPro"/>
</dbReference>
<proteinExistence type="predicted"/>
<evidence type="ECO:0000313" key="8">
    <source>
        <dbReference type="EMBL" id="PVU98708.1"/>
    </source>
</evidence>
<dbReference type="InterPro" id="IPR058771">
    <property type="entry name" value="PWI_CCDC43"/>
</dbReference>
<feature type="region of interest" description="Disordered" evidence="6">
    <location>
        <begin position="358"/>
        <end position="393"/>
    </location>
</feature>
<accession>A0A2T9ZAB5</accession>
<name>A0A2T9ZAB5_9FUNG</name>
<dbReference type="InterPro" id="IPR045124">
    <property type="entry name" value="Su(sable)-like"/>
</dbReference>
<keyword evidence="3 5" id="KW-0863">Zinc-finger</keyword>
<dbReference type="PROSITE" id="PS50103">
    <property type="entry name" value="ZF_C3H1"/>
    <property type="match status" value="2"/>
</dbReference>
<evidence type="ECO:0000313" key="9">
    <source>
        <dbReference type="EMBL" id="PVV01521.1"/>
    </source>
</evidence>
<evidence type="ECO:0000256" key="4">
    <source>
        <dbReference type="ARBA" id="ARBA00022833"/>
    </source>
</evidence>
<keyword evidence="1 5" id="KW-0479">Metal-binding</keyword>
<dbReference type="Gene3D" id="4.10.1000.10">
    <property type="entry name" value="Zinc finger, CCCH-type"/>
    <property type="match status" value="1"/>
</dbReference>
<feature type="zinc finger region" description="C3H1-type" evidence="5">
    <location>
        <begin position="270"/>
        <end position="293"/>
    </location>
</feature>
<comment type="caution">
    <text evidence="9">The sequence shown here is derived from an EMBL/GenBank/DDBJ whole genome shotgun (WGS) entry which is preliminary data.</text>
</comment>
<dbReference type="OrthoDB" id="5593091at2759"/>
<evidence type="ECO:0000256" key="1">
    <source>
        <dbReference type="ARBA" id="ARBA00022723"/>
    </source>
</evidence>
<dbReference type="PANTHER" id="PTHR13119">
    <property type="entry name" value="ZINC FINGER CCCH DOMAIN-CONTAINING PROTEI"/>
    <property type="match status" value="1"/>
</dbReference>
<keyword evidence="4 5" id="KW-0862">Zinc</keyword>
<keyword evidence="2" id="KW-0677">Repeat</keyword>
<evidence type="ECO:0000256" key="3">
    <source>
        <dbReference type="ARBA" id="ARBA00022771"/>
    </source>
</evidence>
<dbReference type="EMBL" id="MBFS01002352">
    <property type="protein sequence ID" value="PVU98708.1"/>
    <property type="molecule type" value="Genomic_DNA"/>
</dbReference>
<evidence type="ECO:0000256" key="5">
    <source>
        <dbReference type="PROSITE-ProRule" id="PRU00723"/>
    </source>
</evidence>
<dbReference type="SUPFAM" id="SSF90229">
    <property type="entry name" value="CCCH zinc finger"/>
    <property type="match status" value="1"/>
</dbReference>
<dbReference type="GO" id="GO:0008270">
    <property type="term" value="F:zinc ion binding"/>
    <property type="evidence" value="ECO:0007669"/>
    <property type="project" value="UniProtKB-KW"/>
</dbReference>
<dbReference type="PANTHER" id="PTHR13119:SF12">
    <property type="entry name" value="PROTEIN SUPPRESSOR OF SABLE"/>
    <property type="match status" value="1"/>
</dbReference>
<evidence type="ECO:0000256" key="2">
    <source>
        <dbReference type="ARBA" id="ARBA00022737"/>
    </source>
</evidence>
<sequence>MLQLEGILTDLKLDTEIVGRYILAALEDESISDDEKTEMLVEYLSSGEIQSMVKITDYAEKIIQNYSNGNLDLSKGSNDNEAFEQESKRKGLSLSRKYLENISAAKQAEIQEQIQSQIVDYPSPSSGSSSAFSHDYSSLNGTTETEFAGLSMDKLAHSSISDEDSTYHNPSNSYTLSNYVYEQNGIGVDKFQETTDYLDKVEKVTPDKTSRESQESVQTEFEIFTQVFKIISPQVIWDAFVISEFDATIVANLLLLLDVQALLNPSQLQTPNKRVCRFLLRGECYRSDCRFSHNLTSYICKFWLQGNCIKEDRCPYFHYWPVQLLAILDLKTDLKSNFVANQHVDVKPSLLSTKEFPSLASDSTKSGKKKLEKSSKGNLKKNKDKEKSKDLVQKPEDTKIKPIKLDPSIKEFVPRKSKVKLSILPEASFSPNNGSFSEISPSSSMFAELPPVNPYTSPEDPFFKEYFKFFNSAVLLAKDRNGKIASASLAYKSGNIPVVSRILAEILDVNSSVYNLYTEANNELMKQNYSHARFLQLYGFSPSDAIEILVEKIEKLKPETNNVFLIMTPLNDLGRPTQIMSQVLLYLQDFNYKFRTFSQKSLYGLVNVII</sequence>
<dbReference type="SMART" id="SM00356">
    <property type="entry name" value="ZnF_C3H1"/>
    <property type="match status" value="2"/>
</dbReference>
<reference evidence="9 10" key="1">
    <citation type="journal article" date="2018" name="MBio">
        <title>Comparative Genomics Reveals the Core Gene Toolbox for the Fungus-Insect Symbiosis.</title>
        <authorList>
            <person name="Wang Y."/>
            <person name="Stata M."/>
            <person name="Wang W."/>
            <person name="Stajich J.E."/>
            <person name="White M.M."/>
            <person name="Moncalvo J.M."/>
        </authorList>
    </citation>
    <scope>NUCLEOTIDE SEQUENCE [LARGE SCALE GENOMIC DNA]</scope>
    <source>
        <strain evidence="9 10">SC-DP-2</strain>
    </source>
</reference>